<reference evidence="2" key="1">
    <citation type="submission" date="2016-06" db="EMBL/GenBank/DDBJ databases">
        <title>Parallel loss of symbiosis genes in relatives of nitrogen-fixing non-legume Parasponia.</title>
        <authorList>
            <person name="Van Velzen R."/>
            <person name="Holmer R."/>
            <person name="Bu F."/>
            <person name="Rutten L."/>
            <person name="Van Zeijl A."/>
            <person name="Liu W."/>
            <person name="Santuari L."/>
            <person name="Cao Q."/>
            <person name="Sharma T."/>
            <person name="Shen D."/>
            <person name="Roswanjaya Y."/>
            <person name="Wardhani T."/>
            <person name="Kalhor M.S."/>
            <person name="Jansen J."/>
            <person name="Van den Hoogen J."/>
            <person name="Gungor B."/>
            <person name="Hartog M."/>
            <person name="Hontelez J."/>
            <person name="Verver J."/>
            <person name="Yang W.-C."/>
            <person name="Schijlen E."/>
            <person name="Repin R."/>
            <person name="Schilthuizen M."/>
            <person name="Schranz E."/>
            <person name="Heidstra R."/>
            <person name="Miyata K."/>
            <person name="Fedorova E."/>
            <person name="Kohlen W."/>
            <person name="Bisseling T."/>
            <person name="Smit S."/>
            <person name="Geurts R."/>
        </authorList>
    </citation>
    <scope>NUCLEOTIDE SEQUENCE [LARGE SCALE GENOMIC DNA]</scope>
    <source>
        <strain evidence="2">cv. WU1-14</strain>
    </source>
</reference>
<evidence type="ECO:0000313" key="2">
    <source>
        <dbReference type="Proteomes" id="UP000237105"/>
    </source>
</evidence>
<dbReference type="EMBL" id="JXTB01000260">
    <property type="protein sequence ID" value="PON49475.1"/>
    <property type="molecule type" value="Genomic_DNA"/>
</dbReference>
<protein>
    <submittedName>
        <fullName evidence="1">Uncharacterized protein</fullName>
    </submittedName>
</protein>
<proteinExistence type="predicted"/>
<evidence type="ECO:0000313" key="1">
    <source>
        <dbReference type="EMBL" id="PON49475.1"/>
    </source>
</evidence>
<accession>A0A2P5BKZ7</accession>
<dbReference type="Proteomes" id="UP000237105">
    <property type="component" value="Unassembled WGS sequence"/>
</dbReference>
<organism evidence="1 2">
    <name type="scientific">Parasponia andersonii</name>
    <name type="common">Sponia andersonii</name>
    <dbReference type="NCBI Taxonomy" id="3476"/>
    <lineage>
        <taxon>Eukaryota</taxon>
        <taxon>Viridiplantae</taxon>
        <taxon>Streptophyta</taxon>
        <taxon>Embryophyta</taxon>
        <taxon>Tracheophyta</taxon>
        <taxon>Spermatophyta</taxon>
        <taxon>Magnoliopsida</taxon>
        <taxon>eudicotyledons</taxon>
        <taxon>Gunneridae</taxon>
        <taxon>Pentapetalae</taxon>
        <taxon>rosids</taxon>
        <taxon>fabids</taxon>
        <taxon>Rosales</taxon>
        <taxon>Cannabaceae</taxon>
        <taxon>Parasponia</taxon>
    </lineage>
</organism>
<name>A0A2P5BKZ7_PARAD</name>
<feature type="non-terminal residue" evidence="1">
    <location>
        <position position="91"/>
    </location>
</feature>
<gene>
    <name evidence="1" type="ORF">PanWU01x14_229910</name>
</gene>
<sequence>MEVYRILLIPRLLFPSTNYKSLATQGHDENSKERNKRRDERGVSQAIFLPISFFLTLEMIPHVENPQGLSPILPVPNVPLGISHWSPRKFL</sequence>
<comment type="caution">
    <text evidence="1">The sequence shown here is derived from an EMBL/GenBank/DDBJ whole genome shotgun (WGS) entry which is preliminary data.</text>
</comment>
<dbReference type="AlphaFoldDB" id="A0A2P5BKZ7"/>
<keyword evidence="2" id="KW-1185">Reference proteome</keyword>